<dbReference type="NCBIfam" id="TIGR00057">
    <property type="entry name" value="L-threonylcarbamoyladenylate synthase"/>
    <property type="match status" value="1"/>
</dbReference>
<dbReference type="SUPFAM" id="SSF55821">
    <property type="entry name" value="YrdC/RibB"/>
    <property type="match status" value="1"/>
</dbReference>
<evidence type="ECO:0000256" key="11">
    <source>
        <dbReference type="ARBA" id="ARBA00048366"/>
    </source>
</evidence>
<dbReference type="GO" id="GO:0008033">
    <property type="term" value="P:tRNA processing"/>
    <property type="evidence" value="ECO:0007669"/>
    <property type="project" value="UniProtKB-KW"/>
</dbReference>
<organism evidence="13 14">
    <name type="scientific">Kouleothrix aurantiaca</name>
    <dbReference type="NCBI Taxonomy" id="186479"/>
    <lineage>
        <taxon>Bacteria</taxon>
        <taxon>Bacillati</taxon>
        <taxon>Chloroflexota</taxon>
        <taxon>Chloroflexia</taxon>
        <taxon>Chloroflexales</taxon>
        <taxon>Roseiflexineae</taxon>
        <taxon>Roseiflexaceae</taxon>
        <taxon>Kouleothrix</taxon>
    </lineage>
</organism>
<reference evidence="13 14" key="1">
    <citation type="submission" date="2015-09" db="EMBL/GenBank/DDBJ databases">
        <title>Draft genome sequence of Kouleothrix aurantiaca JCM 19913.</title>
        <authorList>
            <person name="Hemp J."/>
        </authorList>
    </citation>
    <scope>NUCLEOTIDE SEQUENCE [LARGE SCALE GENOMIC DNA]</scope>
    <source>
        <strain evidence="13 14">COM-B</strain>
    </source>
</reference>
<accession>A0A0N8PQU9</accession>
<evidence type="ECO:0000259" key="12">
    <source>
        <dbReference type="PROSITE" id="PS51163"/>
    </source>
</evidence>
<dbReference type="Proteomes" id="UP000050509">
    <property type="component" value="Unassembled WGS sequence"/>
</dbReference>
<protein>
    <recommendedName>
        <fullName evidence="10">L-threonylcarbamoyladenylate synthase</fullName>
        <ecNumber evidence="3">2.7.7.87</ecNumber>
    </recommendedName>
    <alternativeName>
        <fullName evidence="10">L-threonylcarbamoyladenylate synthase</fullName>
    </alternativeName>
</protein>
<dbReference type="PANTHER" id="PTHR17490">
    <property type="entry name" value="SUA5"/>
    <property type="match status" value="1"/>
</dbReference>
<sequence length="172" mass="18029">MSEFYQTIVLPVDAEQPEAAVIARAAEVIRRGELVAFPTETVYGLGANALDAGAVAKIFAAKQRPAADPLIVHLAALDQLGEVATDLPALAYELAAEFWPGPLTLVLRRQPIVPPNVSAGRDTVAVRMPAHPVARALCAAAGVPIAAPSANMFTRPSPTQAAHVLEDLNGRI</sequence>
<comment type="subcellular location">
    <subcellularLocation>
        <location evidence="1">Cytoplasm</location>
    </subcellularLocation>
</comment>
<keyword evidence="4" id="KW-0963">Cytoplasm</keyword>
<evidence type="ECO:0000256" key="1">
    <source>
        <dbReference type="ARBA" id="ARBA00004496"/>
    </source>
</evidence>
<dbReference type="GO" id="GO:0061710">
    <property type="term" value="F:L-threonylcarbamoyladenylate synthase"/>
    <property type="evidence" value="ECO:0007669"/>
    <property type="project" value="UniProtKB-EC"/>
</dbReference>
<dbReference type="GO" id="GO:0005524">
    <property type="term" value="F:ATP binding"/>
    <property type="evidence" value="ECO:0007669"/>
    <property type="project" value="UniProtKB-KW"/>
</dbReference>
<dbReference type="Gene3D" id="3.90.870.10">
    <property type="entry name" value="DHBP synthase"/>
    <property type="match status" value="1"/>
</dbReference>
<dbReference type="AlphaFoldDB" id="A0A0N8PQU9"/>
<evidence type="ECO:0000256" key="6">
    <source>
        <dbReference type="ARBA" id="ARBA00022694"/>
    </source>
</evidence>
<evidence type="ECO:0000256" key="5">
    <source>
        <dbReference type="ARBA" id="ARBA00022679"/>
    </source>
</evidence>
<keyword evidence="14" id="KW-1185">Reference proteome</keyword>
<evidence type="ECO:0000313" key="14">
    <source>
        <dbReference type="Proteomes" id="UP000050509"/>
    </source>
</evidence>
<dbReference type="GO" id="GO:0005737">
    <property type="term" value="C:cytoplasm"/>
    <property type="evidence" value="ECO:0007669"/>
    <property type="project" value="UniProtKB-SubCell"/>
</dbReference>
<dbReference type="Pfam" id="PF01300">
    <property type="entry name" value="Sua5_yciO_yrdC"/>
    <property type="match status" value="1"/>
</dbReference>
<name>A0A0N8PQU9_9CHLR</name>
<evidence type="ECO:0000256" key="2">
    <source>
        <dbReference type="ARBA" id="ARBA00007663"/>
    </source>
</evidence>
<gene>
    <name evidence="13" type="ORF">SE17_39695</name>
</gene>
<dbReference type="GO" id="GO:0000049">
    <property type="term" value="F:tRNA binding"/>
    <property type="evidence" value="ECO:0007669"/>
    <property type="project" value="TreeGrafter"/>
</dbReference>
<dbReference type="PROSITE" id="PS51163">
    <property type="entry name" value="YRDC"/>
    <property type="match status" value="1"/>
</dbReference>
<dbReference type="InterPro" id="IPR006070">
    <property type="entry name" value="Sua5-like_dom"/>
</dbReference>
<evidence type="ECO:0000313" key="13">
    <source>
        <dbReference type="EMBL" id="KPV48133.1"/>
    </source>
</evidence>
<dbReference type="InterPro" id="IPR050156">
    <property type="entry name" value="TC-AMP_synthase_SUA5"/>
</dbReference>
<dbReference type="EMBL" id="LJCR01002915">
    <property type="protein sequence ID" value="KPV48133.1"/>
    <property type="molecule type" value="Genomic_DNA"/>
</dbReference>
<dbReference type="GO" id="GO:0006450">
    <property type="term" value="P:regulation of translational fidelity"/>
    <property type="evidence" value="ECO:0007669"/>
    <property type="project" value="TreeGrafter"/>
</dbReference>
<feature type="domain" description="YrdC-like" evidence="12">
    <location>
        <begin position="19"/>
        <end position="172"/>
    </location>
</feature>
<dbReference type="InterPro" id="IPR017945">
    <property type="entry name" value="DHBP_synth_RibB-like_a/b_dom"/>
</dbReference>
<keyword evidence="7" id="KW-0548">Nucleotidyltransferase</keyword>
<dbReference type="GO" id="GO:0003725">
    <property type="term" value="F:double-stranded RNA binding"/>
    <property type="evidence" value="ECO:0007669"/>
    <property type="project" value="InterPro"/>
</dbReference>
<comment type="catalytic activity">
    <reaction evidence="11">
        <text>L-threonine + hydrogencarbonate + ATP = L-threonylcarbamoyladenylate + diphosphate + H2O</text>
        <dbReference type="Rhea" id="RHEA:36407"/>
        <dbReference type="ChEBI" id="CHEBI:15377"/>
        <dbReference type="ChEBI" id="CHEBI:17544"/>
        <dbReference type="ChEBI" id="CHEBI:30616"/>
        <dbReference type="ChEBI" id="CHEBI:33019"/>
        <dbReference type="ChEBI" id="CHEBI:57926"/>
        <dbReference type="ChEBI" id="CHEBI:73682"/>
        <dbReference type="EC" id="2.7.7.87"/>
    </reaction>
</comment>
<comment type="similarity">
    <text evidence="2">Belongs to the SUA5 family.</text>
</comment>
<feature type="non-terminal residue" evidence="13">
    <location>
        <position position="172"/>
    </location>
</feature>
<keyword evidence="6" id="KW-0819">tRNA processing</keyword>
<evidence type="ECO:0000256" key="3">
    <source>
        <dbReference type="ARBA" id="ARBA00012584"/>
    </source>
</evidence>
<dbReference type="EC" id="2.7.7.87" evidence="3"/>
<keyword evidence="8" id="KW-0547">Nucleotide-binding</keyword>
<dbReference type="PANTHER" id="PTHR17490:SF16">
    <property type="entry name" value="THREONYLCARBAMOYL-AMP SYNTHASE"/>
    <property type="match status" value="1"/>
</dbReference>
<proteinExistence type="inferred from homology"/>
<keyword evidence="5" id="KW-0808">Transferase</keyword>
<evidence type="ECO:0000256" key="4">
    <source>
        <dbReference type="ARBA" id="ARBA00022490"/>
    </source>
</evidence>
<keyword evidence="9" id="KW-0067">ATP-binding</keyword>
<evidence type="ECO:0000256" key="10">
    <source>
        <dbReference type="ARBA" id="ARBA00029774"/>
    </source>
</evidence>
<evidence type="ECO:0000256" key="9">
    <source>
        <dbReference type="ARBA" id="ARBA00022840"/>
    </source>
</evidence>
<comment type="caution">
    <text evidence="13">The sequence shown here is derived from an EMBL/GenBank/DDBJ whole genome shotgun (WGS) entry which is preliminary data.</text>
</comment>
<evidence type="ECO:0000256" key="7">
    <source>
        <dbReference type="ARBA" id="ARBA00022695"/>
    </source>
</evidence>
<evidence type="ECO:0000256" key="8">
    <source>
        <dbReference type="ARBA" id="ARBA00022741"/>
    </source>
</evidence>